<feature type="transmembrane region" description="Helical" evidence="10">
    <location>
        <begin position="620"/>
        <end position="640"/>
    </location>
</feature>
<sequence>MQPVVVTTMIEGMSCGSCAARVEKELRGSLDSALKMSEVAVNFATKQCRVDFAPTTDPESAKSAVRSVIVSLGYEVIAPSVAGGARKTPAMQPVVVTTMIEGMSCGSCAARVEKELRGSLDPVLKMSEVAVNFATKQCRIDFAPTTNPESAKSAVRSVIVSLGYEVIAPSVAGGSIDAIERSGDVSCWRSVTLRIEGQLEATRASRLEAALRQRITEHTDGSTVDAVVVDSSSSLCVLRFHDAGVSWRVALRIANVVVIAVEAAAGTHLRAELQGAESSQSNITFDNDGVDQTRKALERTREIRVQWQMFIGSLLFTVPLDSMMIIDMAASSVDNGVHRDQGLWLHVAEFIAATPVVLYFGRQFFEKAWVGLKHKSFTMDTLVAIGVGSAYLFSLISLILFWASDDVLTVYFDAAATLTTFMLLGRFLEANAKRHTSGALIQLMSLVPPVATVAVEEEGELVDKLDKGEDGGKKFLRVPSALLMAGMKCRVLAADRIPVDGVVVAGSTEIDEQLVTGESVPRVVICGDAVTGGSLNLTHTTVIEATRVGEDTTLSNILRIVQDAQSSKPAIQRVADAIAGVFVPCVVSFALVVLVVWVVVGELDAYPSEWRSGQSSFVFAFGYFVATVVVACPCALGLAAPTAVMVGTGVGATNGVLIKSGALLEVASSVTCVVFDKTGTLTKGALQVVSSIVADTVEPDVARLAVAAVEELSRHPIAKAIHKYISSALPSSANIAYEVSDCETHPGHGVTATVLLRPHGAAERLVHVAVGSLAMMETAASATHDERRRHAVSTQLVDFVRAQHSEGRTTVVASIDGVACIAFGLEDGLKDEARSVVGYLQRKNVRVLMVTGDHADVASHMAREAGIQDPTSNVHAGVLPQSKATIVKELQADGYRVAFVGDGIKSTTTLLTLC</sequence>
<evidence type="ECO:0000256" key="9">
    <source>
        <dbReference type="ARBA" id="ARBA00023136"/>
    </source>
</evidence>
<evidence type="ECO:0000256" key="7">
    <source>
        <dbReference type="ARBA" id="ARBA00022967"/>
    </source>
</evidence>
<dbReference type="AlphaFoldDB" id="A0A0S4J742"/>
<dbReference type="GO" id="GO:0016020">
    <property type="term" value="C:membrane"/>
    <property type="evidence" value="ECO:0007669"/>
    <property type="project" value="UniProtKB-SubCell"/>
</dbReference>
<evidence type="ECO:0000313" key="13">
    <source>
        <dbReference type="EMBL" id="CUG86258.1"/>
    </source>
</evidence>
<dbReference type="Gene3D" id="3.40.50.1000">
    <property type="entry name" value="HAD superfamily/HAD-like"/>
    <property type="match status" value="1"/>
</dbReference>
<feature type="transmembrane region" description="Helical" evidence="10">
    <location>
        <begin position="343"/>
        <end position="361"/>
    </location>
</feature>
<dbReference type="InterPro" id="IPR036163">
    <property type="entry name" value="HMA_dom_sf"/>
</dbReference>
<keyword evidence="4 10" id="KW-0479">Metal-binding</keyword>
<dbReference type="SUPFAM" id="SSF81665">
    <property type="entry name" value="Calcium ATPase, transmembrane domain M"/>
    <property type="match status" value="1"/>
</dbReference>
<dbReference type="SUPFAM" id="SSF56784">
    <property type="entry name" value="HAD-like"/>
    <property type="match status" value="1"/>
</dbReference>
<dbReference type="NCBIfam" id="TIGR01525">
    <property type="entry name" value="ATPase-IB_hvy"/>
    <property type="match status" value="1"/>
</dbReference>
<dbReference type="PANTHER" id="PTHR43520:SF8">
    <property type="entry name" value="P-TYPE CU(+) TRANSPORTER"/>
    <property type="match status" value="1"/>
</dbReference>
<evidence type="ECO:0000259" key="12">
    <source>
        <dbReference type="Pfam" id="PF00403"/>
    </source>
</evidence>
<dbReference type="NCBIfam" id="TIGR01494">
    <property type="entry name" value="ATPase_P-type"/>
    <property type="match status" value="2"/>
</dbReference>
<proteinExistence type="inferred from homology"/>
<feature type="domain" description="P-type ATPase A" evidence="11">
    <location>
        <begin position="473"/>
        <end position="561"/>
    </location>
</feature>
<dbReference type="EMBL" id="CYKH01001272">
    <property type="protein sequence ID" value="CUG86258.1"/>
    <property type="molecule type" value="Genomic_DNA"/>
</dbReference>
<keyword evidence="7" id="KW-1278">Translocase</keyword>
<dbReference type="Gene3D" id="3.40.1110.10">
    <property type="entry name" value="Calcium-transporting ATPase, cytoplasmic domain N"/>
    <property type="match status" value="1"/>
</dbReference>
<dbReference type="InterPro" id="IPR023298">
    <property type="entry name" value="ATPase_P-typ_TM_dom_sf"/>
</dbReference>
<dbReference type="OMA" id="QGMKGTF"/>
<dbReference type="PROSITE" id="PS00154">
    <property type="entry name" value="ATPASE_E1_E2"/>
    <property type="match status" value="1"/>
</dbReference>
<dbReference type="InterPro" id="IPR018303">
    <property type="entry name" value="ATPase_P-typ_P_site"/>
</dbReference>
<evidence type="ECO:0000256" key="8">
    <source>
        <dbReference type="ARBA" id="ARBA00022989"/>
    </source>
</evidence>
<feature type="transmembrane region" description="Helical" evidence="10">
    <location>
        <begin position="577"/>
        <end position="600"/>
    </location>
</feature>
<dbReference type="InterPro" id="IPR008250">
    <property type="entry name" value="ATPase_P-typ_transduc_dom_A_sf"/>
</dbReference>
<dbReference type="GO" id="GO:0012505">
    <property type="term" value="C:endomembrane system"/>
    <property type="evidence" value="ECO:0007669"/>
    <property type="project" value="UniProtKB-SubCell"/>
</dbReference>
<keyword evidence="14" id="KW-1185">Reference proteome</keyword>
<feature type="transmembrane region" description="Helical" evidence="10">
    <location>
        <begin position="382"/>
        <end position="402"/>
    </location>
</feature>
<dbReference type="InterPro" id="IPR006121">
    <property type="entry name" value="HMA_dom"/>
</dbReference>
<dbReference type="SUPFAM" id="SSF81660">
    <property type="entry name" value="Metal cation-transporting ATPase, ATP-binding domain N"/>
    <property type="match status" value="1"/>
</dbReference>
<keyword evidence="9 10" id="KW-0472">Membrane</keyword>
<dbReference type="Pfam" id="PF00122">
    <property type="entry name" value="E1-E2_ATPase"/>
    <property type="match status" value="1"/>
</dbReference>
<dbReference type="OrthoDB" id="432719at2759"/>
<dbReference type="GO" id="GO:0043682">
    <property type="term" value="F:P-type divalent copper transporter activity"/>
    <property type="evidence" value="ECO:0007669"/>
    <property type="project" value="TreeGrafter"/>
</dbReference>
<dbReference type="Gene3D" id="3.30.70.100">
    <property type="match status" value="2"/>
</dbReference>
<organism evidence="13 14">
    <name type="scientific">Bodo saltans</name>
    <name type="common">Flagellated protozoan</name>
    <dbReference type="NCBI Taxonomy" id="75058"/>
    <lineage>
        <taxon>Eukaryota</taxon>
        <taxon>Discoba</taxon>
        <taxon>Euglenozoa</taxon>
        <taxon>Kinetoplastea</taxon>
        <taxon>Metakinetoplastina</taxon>
        <taxon>Eubodonida</taxon>
        <taxon>Bodonidae</taxon>
        <taxon>Bodo</taxon>
    </lineage>
</organism>
<feature type="domain" description="HMA" evidence="12">
    <location>
        <begin position="98"/>
        <end position="164"/>
    </location>
</feature>
<feature type="transmembrane region" description="Helical" evidence="10">
    <location>
        <begin position="408"/>
        <end position="428"/>
    </location>
</feature>
<keyword evidence="3 10" id="KW-0812">Transmembrane</keyword>
<comment type="subcellular location">
    <subcellularLocation>
        <location evidence="1">Endomembrane system</location>
        <topology evidence="1">Multi-pass membrane protein</topology>
    </subcellularLocation>
    <subcellularLocation>
        <location evidence="10">Membrane</location>
    </subcellularLocation>
</comment>
<dbReference type="CDD" id="cd00371">
    <property type="entry name" value="HMA"/>
    <property type="match status" value="2"/>
</dbReference>
<dbReference type="InterPro" id="IPR001757">
    <property type="entry name" value="P_typ_ATPase"/>
</dbReference>
<protein>
    <submittedName>
        <fullName evidence="13">Copper-transporting P-type ATPase, putative</fullName>
    </submittedName>
</protein>
<evidence type="ECO:0000256" key="4">
    <source>
        <dbReference type="ARBA" id="ARBA00022723"/>
    </source>
</evidence>
<dbReference type="GO" id="GO:0055070">
    <property type="term" value="P:copper ion homeostasis"/>
    <property type="evidence" value="ECO:0007669"/>
    <property type="project" value="TreeGrafter"/>
</dbReference>
<dbReference type="InterPro" id="IPR023299">
    <property type="entry name" value="ATPase_P-typ_cyto_dom_N"/>
</dbReference>
<feature type="domain" description="HMA" evidence="12">
    <location>
        <begin position="8"/>
        <end position="75"/>
    </location>
</feature>
<accession>A0A0S4J742</accession>
<evidence type="ECO:0000256" key="5">
    <source>
        <dbReference type="ARBA" id="ARBA00022741"/>
    </source>
</evidence>
<dbReference type="Pfam" id="PF00403">
    <property type="entry name" value="HMA"/>
    <property type="match status" value="2"/>
</dbReference>
<dbReference type="GO" id="GO:0005507">
    <property type="term" value="F:copper ion binding"/>
    <property type="evidence" value="ECO:0007669"/>
    <property type="project" value="TreeGrafter"/>
</dbReference>
<dbReference type="InterPro" id="IPR059000">
    <property type="entry name" value="ATPase_P-type_domA"/>
</dbReference>
<evidence type="ECO:0000313" key="14">
    <source>
        <dbReference type="Proteomes" id="UP000051952"/>
    </source>
</evidence>
<feature type="transmembrane region" description="Helical" evidence="10">
    <location>
        <begin position="309"/>
        <end position="331"/>
    </location>
</feature>
<gene>
    <name evidence="13" type="ORF">BSAL_92225</name>
</gene>
<dbReference type="SUPFAM" id="SSF55008">
    <property type="entry name" value="HMA, heavy metal-associated domain"/>
    <property type="match status" value="2"/>
</dbReference>
<dbReference type="GO" id="GO:0005524">
    <property type="term" value="F:ATP binding"/>
    <property type="evidence" value="ECO:0007669"/>
    <property type="project" value="UniProtKB-UniRule"/>
</dbReference>
<evidence type="ECO:0000256" key="6">
    <source>
        <dbReference type="ARBA" id="ARBA00022840"/>
    </source>
</evidence>
<dbReference type="PRINTS" id="PR00119">
    <property type="entry name" value="CATATPASE"/>
</dbReference>
<dbReference type="InterPro" id="IPR036412">
    <property type="entry name" value="HAD-like_sf"/>
</dbReference>
<dbReference type="Proteomes" id="UP000051952">
    <property type="component" value="Unassembled WGS sequence"/>
</dbReference>
<evidence type="ECO:0000256" key="10">
    <source>
        <dbReference type="RuleBase" id="RU362081"/>
    </source>
</evidence>
<dbReference type="VEuPathDB" id="TriTrypDB:BSAL_92225"/>
<name>A0A0S4J742_BODSA</name>
<dbReference type="PANTHER" id="PTHR43520">
    <property type="entry name" value="ATP7, ISOFORM B"/>
    <property type="match status" value="1"/>
</dbReference>
<keyword evidence="5 10" id="KW-0547">Nucleotide-binding</keyword>
<dbReference type="Pfam" id="PF00702">
    <property type="entry name" value="Hydrolase"/>
    <property type="match status" value="1"/>
</dbReference>
<dbReference type="Gene3D" id="2.70.150.10">
    <property type="entry name" value="Calcium-transporting ATPase, cytoplasmic transduction domain A"/>
    <property type="match status" value="1"/>
</dbReference>
<dbReference type="GO" id="GO:0016887">
    <property type="term" value="F:ATP hydrolysis activity"/>
    <property type="evidence" value="ECO:0007669"/>
    <property type="project" value="InterPro"/>
</dbReference>
<reference evidence="14" key="1">
    <citation type="submission" date="2015-09" db="EMBL/GenBank/DDBJ databases">
        <authorList>
            <consortium name="Pathogen Informatics"/>
        </authorList>
    </citation>
    <scope>NUCLEOTIDE SEQUENCE [LARGE SCALE GENOMIC DNA]</scope>
    <source>
        <strain evidence="14">Lake Konstanz</strain>
    </source>
</reference>
<dbReference type="InterPro" id="IPR027256">
    <property type="entry name" value="P-typ_ATPase_IB"/>
</dbReference>
<evidence type="ECO:0000259" key="11">
    <source>
        <dbReference type="Pfam" id="PF00122"/>
    </source>
</evidence>
<comment type="similarity">
    <text evidence="2 10">Belongs to the cation transport ATPase (P-type) (TC 3.A.3) family. Type IB subfamily.</text>
</comment>
<keyword evidence="8 10" id="KW-1133">Transmembrane helix</keyword>
<evidence type="ECO:0000256" key="3">
    <source>
        <dbReference type="ARBA" id="ARBA00022692"/>
    </source>
</evidence>
<dbReference type="InterPro" id="IPR023214">
    <property type="entry name" value="HAD_sf"/>
</dbReference>
<evidence type="ECO:0000256" key="1">
    <source>
        <dbReference type="ARBA" id="ARBA00004127"/>
    </source>
</evidence>
<dbReference type="SUPFAM" id="SSF81653">
    <property type="entry name" value="Calcium ATPase, transduction domain A"/>
    <property type="match status" value="1"/>
</dbReference>
<keyword evidence="6 10" id="KW-0067">ATP-binding</keyword>
<evidence type="ECO:0000256" key="2">
    <source>
        <dbReference type="ARBA" id="ARBA00006024"/>
    </source>
</evidence>